<keyword evidence="2" id="KW-0808">Transferase</keyword>
<dbReference type="GO" id="GO:0005739">
    <property type="term" value="C:mitochondrion"/>
    <property type="evidence" value="ECO:0007669"/>
    <property type="project" value="TreeGrafter"/>
</dbReference>
<dbReference type="GO" id="GO:0005524">
    <property type="term" value="F:ATP binding"/>
    <property type="evidence" value="ECO:0007669"/>
    <property type="project" value="UniProtKB-KW"/>
</dbReference>
<dbReference type="GO" id="GO:0009824">
    <property type="term" value="F:AMP dimethylallyltransferase activity"/>
    <property type="evidence" value="ECO:0007669"/>
    <property type="project" value="UniProtKB-ARBA"/>
</dbReference>
<dbReference type="HAMAP" id="MF_00185">
    <property type="entry name" value="IPP_trans"/>
    <property type="match status" value="1"/>
</dbReference>
<keyword evidence="12" id="KW-1185">Reference proteome</keyword>
<protein>
    <recommendedName>
        <fullName evidence="10">adenylate dimethylallyltransferase (ADP/ATP-dependent)</fullName>
        <ecNumber evidence="10">2.5.1.112</ecNumber>
    </recommendedName>
</protein>
<evidence type="ECO:0000256" key="5">
    <source>
        <dbReference type="ARBA" id="ARBA00022840"/>
    </source>
</evidence>
<accession>A0A9Q1L2D4</accession>
<evidence type="ECO:0000256" key="2">
    <source>
        <dbReference type="ARBA" id="ARBA00022679"/>
    </source>
</evidence>
<evidence type="ECO:0000256" key="4">
    <source>
        <dbReference type="ARBA" id="ARBA00022741"/>
    </source>
</evidence>
<dbReference type="PANTHER" id="PTHR11088">
    <property type="entry name" value="TRNA DIMETHYLALLYLTRANSFERASE"/>
    <property type="match status" value="1"/>
</dbReference>
<dbReference type="GO" id="GO:0006400">
    <property type="term" value="P:tRNA modification"/>
    <property type="evidence" value="ECO:0007669"/>
    <property type="project" value="TreeGrafter"/>
</dbReference>
<dbReference type="AlphaFoldDB" id="A0A9Q1L2D4"/>
<comment type="catalytic activity">
    <reaction evidence="8">
        <text>dimethylallyl diphosphate + ADP = N(6)-(dimethylallyl)adenosine 5'-diphosphate + diphosphate</text>
        <dbReference type="Rhea" id="RHEA:36327"/>
        <dbReference type="ChEBI" id="CHEBI:33019"/>
        <dbReference type="ChEBI" id="CHEBI:57623"/>
        <dbReference type="ChEBI" id="CHEBI:73533"/>
        <dbReference type="ChEBI" id="CHEBI:456216"/>
        <dbReference type="EC" id="2.5.1.112"/>
    </reaction>
</comment>
<proteinExistence type="inferred from homology"/>
<evidence type="ECO:0000256" key="6">
    <source>
        <dbReference type="ARBA" id="ARBA00022946"/>
    </source>
</evidence>
<reference evidence="11" key="1">
    <citation type="submission" date="2022-04" db="EMBL/GenBank/DDBJ databases">
        <title>Carnegiea gigantea Genome sequencing and assembly v2.</title>
        <authorList>
            <person name="Copetti D."/>
            <person name="Sanderson M.J."/>
            <person name="Burquez A."/>
            <person name="Wojciechowski M.F."/>
        </authorList>
    </citation>
    <scope>NUCLEOTIDE SEQUENCE</scope>
    <source>
        <strain evidence="11">SGP5-SGP5p</strain>
        <tissue evidence="11">Aerial part</tissue>
    </source>
</reference>
<comment type="similarity">
    <text evidence="1">Belongs to the IPP transferase family.</text>
</comment>
<dbReference type="Proteomes" id="UP001153076">
    <property type="component" value="Unassembled WGS sequence"/>
</dbReference>
<dbReference type="InterPro" id="IPR039657">
    <property type="entry name" value="Dimethylallyltransferase"/>
</dbReference>
<dbReference type="GO" id="GO:0052381">
    <property type="term" value="F:tRNA dimethylallyltransferase activity"/>
    <property type="evidence" value="ECO:0007669"/>
    <property type="project" value="InterPro"/>
</dbReference>
<gene>
    <name evidence="11" type="ORF">Cgig2_008127</name>
</gene>
<dbReference type="Pfam" id="PF01715">
    <property type="entry name" value="IPPT"/>
    <property type="match status" value="2"/>
</dbReference>
<keyword evidence="5" id="KW-0067">ATP-binding</keyword>
<evidence type="ECO:0000256" key="1">
    <source>
        <dbReference type="ARBA" id="ARBA00005842"/>
    </source>
</evidence>
<evidence type="ECO:0000313" key="12">
    <source>
        <dbReference type="Proteomes" id="UP001153076"/>
    </source>
</evidence>
<evidence type="ECO:0000256" key="3">
    <source>
        <dbReference type="ARBA" id="ARBA00022712"/>
    </source>
</evidence>
<dbReference type="GO" id="GO:0052622">
    <property type="term" value="F:ATP/ADP dimethylallyltransferase activity"/>
    <property type="evidence" value="ECO:0007669"/>
    <property type="project" value="UniProtKB-EC"/>
</dbReference>
<keyword evidence="6" id="KW-0809">Transit peptide</keyword>
<keyword evidence="4" id="KW-0547">Nucleotide-binding</keyword>
<evidence type="ECO:0000256" key="9">
    <source>
        <dbReference type="ARBA" id="ARBA00055191"/>
    </source>
</evidence>
<evidence type="ECO:0000256" key="10">
    <source>
        <dbReference type="ARBA" id="ARBA00066838"/>
    </source>
</evidence>
<dbReference type="FunFam" id="1.10.287.890:FF:000002">
    <property type="entry name" value="Adenylate isopentenyltransferase 5, chloroplastic"/>
    <property type="match status" value="1"/>
</dbReference>
<name>A0A9Q1L2D4_9CARY</name>
<evidence type="ECO:0000256" key="8">
    <source>
        <dbReference type="ARBA" id="ARBA00052386"/>
    </source>
</evidence>
<organism evidence="11 12">
    <name type="scientific">Carnegiea gigantea</name>
    <dbReference type="NCBI Taxonomy" id="171969"/>
    <lineage>
        <taxon>Eukaryota</taxon>
        <taxon>Viridiplantae</taxon>
        <taxon>Streptophyta</taxon>
        <taxon>Embryophyta</taxon>
        <taxon>Tracheophyta</taxon>
        <taxon>Spermatophyta</taxon>
        <taxon>Magnoliopsida</taxon>
        <taxon>eudicotyledons</taxon>
        <taxon>Gunneridae</taxon>
        <taxon>Pentapetalae</taxon>
        <taxon>Caryophyllales</taxon>
        <taxon>Cactineae</taxon>
        <taxon>Cactaceae</taxon>
        <taxon>Cactoideae</taxon>
        <taxon>Echinocereeae</taxon>
        <taxon>Carnegiea</taxon>
    </lineage>
</organism>
<keyword evidence="3" id="KW-0203">Cytokinin biosynthesis</keyword>
<evidence type="ECO:0000313" key="11">
    <source>
        <dbReference type="EMBL" id="KAJ8453243.1"/>
    </source>
</evidence>
<sequence length="326" mass="37154">MRISIQMWKQAQPLLKIPASYLKMEVFNPWRLPKEKVIFIMGATGTGKSRLSIDLATRFPSEIINSDKIQVYKGLHIVTNKVTKEEQCGFPHHLLGIIDPNYDFNAKEFCITATHAVESIHQKGKLPIIVGGSNSYIKSLVLDPKYGFRSRYDCCFLWVDVPVPVLHNFVSQRVDKMVEAGIVDEVRGIFDPNKTDYSQGIRRAIGVPELDPYFRAEKTLDEAGQAKELQLAIQKIKQNTSKLVCRQLEKIHQLKHLKGWELHRVDATEAFRSRSKDQGDEAWEKLVARPSEKVVSRFLCDNSSTTEVATRSMIRTSVEGMDHMLV</sequence>
<comment type="caution">
    <text evidence="11">The sequence shown here is derived from an EMBL/GenBank/DDBJ whole genome shotgun (WGS) entry which is preliminary data.</text>
</comment>
<dbReference type="SUPFAM" id="SSF52540">
    <property type="entry name" value="P-loop containing nucleoside triphosphate hydrolases"/>
    <property type="match status" value="1"/>
</dbReference>
<dbReference type="EC" id="2.5.1.112" evidence="10"/>
<dbReference type="PANTHER" id="PTHR11088:SF91">
    <property type="entry name" value="ADENYLATE ISOPENTENYLTRANSFERASE 3, CHLOROPLASTIC"/>
    <property type="match status" value="1"/>
</dbReference>
<comment type="catalytic activity">
    <reaction evidence="7">
        <text>dimethylallyl diphosphate + ATP = N(6)-(dimethylallyl)adenosine 5'-triphosphate + diphosphate</text>
        <dbReference type="Rhea" id="RHEA:36331"/>
        <dbReference type="ChEBI" id="CHEBI:30616"/>
        <dbReference type="ChEBI" id="CHEBI:33019"/>
        <dbReference type="ChEBI" id="CHEBI:57623"/>
        <dbReference type="ChEBI" id="CHEBI:73532"/>
        <dbReference type="EC" id="2.5.1.112"/>
    </reaction>
</comment>
<comment type="function">
    <text evidence="9">Involved in cytokinin biosynthesis. Catalyzes the transfer of an isopentenyl group from dimethylallyl diphosphate (DMAPP) to ATP and ADP.</text>
</comment>
<dbReference type="EMBL" id="JAKOGI010000001">
    <property type="protein sequence ID" value="KAJ8453243.1"/>
    <property type="molecule type" value="Genomic_DNA"/>
</dbReference>
<evidence type="ECO:0000256" key="7">
    <source>
        <dbReference type="ARBA" id="ARBA00051744"/>
    </source>
</evidence>
<dbReference type="OrthoDB" id="775260at2759"/>
<dbReference type="InterPro" id="IPR018022">
    <property type="entry name" value="IPT"/>
</dbReference>
<dbReference type="GO" id="GO:0009691">
    <property type="term" value="P:cytokinin biosynthetic process"/>
    <property type="evidence" value="ECO:0007669"/>
    <property type="project" value="UniProtKB-KW"/>
</dbReference>
<dbReference type="InterPro" id="IPR027417">
    <property type="entry name" value="P-loop_NTPase"/>
</dbReference>
<dbReference type="Gene3D" id="1.10.287.890">
    <property type="entry name" value="Crystal structure of tRNA isopentenylpyrophosphate transferase (bh2366) domain"/>
    <property type="match status" value="1"/>
</dbReference>
<dbReference type="Gene3D" id="3.40.50.300">
    <property type="entry name" value="P-loop containing nucleotide triphosphate hydrolases"/>
    <property type="match status" value="1"/>
</dbReference>